<keyword evidence="1" id="KW-0472">Membrane</keyword>
<keyword evidence="1" id="KW-0812">Transmembrane</keyword>
<dbReference type="Proteomes" id="UP000053820">
    <property type="component" value="Unassembled WGS sequence"/>
</dbReference>
<proteinExistence type="predicted"/>
<evidence type="ECO:0000313" key="3">
    <source>
        <dbReference type="Proteomes" id="UP000053820"/>
    </source>
</evidence>
<accession>A0A0C9V295</accession>
<evidence type="ECO:0000313" key="2">
    <source>
        <dbReference type="EMBL" id="KIJ59369.1"/>
    </source>
</evidence>
<sequence length="85" mass="9381">MENVMYFVGVLVSCIINAAMWQNLGSQWLQVPDGFPLVVEVIAGCRLILHIRNAASGGLYNTMITSTRVGVQLQRFLPQSDLDEA</sequence>
<keyword evidence="1" id="KW-1133">Transmembrane helix</keyword>
<organism evidence="2 3">
    <name type="scientific">Hydnomerulius pinastri MD-312</name>
    <dbReference type="NCBI Taxonomy" id="994086"/>
    <lineage>
        <taxon>Eukaryota</taxon>
        <taxon>Fungi</taxon>
        <taxon>Dikarya</taxon>
        <taxon>Basidiomycota</taxon>
        <taxon>Agaricomycotina</taxon>
        <taxon>Agaricomycetes</taxon>
        <taxon>Agaricomycetidae</taxon>
        <taxon>Boletales</taxon>
        <taxon>Boletales incertae sedis</taxon>
        <taxon>Leucogyrophana</taxon>
    </lineage>
</organism>
<protein>
    <submittedName>
        <fullName evidence="2">Uncharacterized protein</fullName>
    </submittedName>
</protein>
<dbReference type="AlphaFoldDB" id="A0A0C9V295"/>
<evidence type="ECO:0000256" key="1">
    <source>
        <dbReference type="SAM" id="Phobius"/>
    </source>
</evidence>
<dbReference type="HOGENOM" id="CLU_2483632_0_0_1"/>
<name>A0A0C9V295_9AGAM</name>
<gene>
    <name evidence="2" type="ORF">HYDPIDRAFT_33233</name>
</gene>
<feature type="transmembrane region" description="Helical" evidence="1">
    <location>
        <begin position="6"/>
        <end position="24"/>
    </location>
</feature>
<reference evidence="2 3" key="1">
    <citation type="submission" date="2014-04" db="EMBL/GenBank/DDBJ databases">
        <title>Evolutionary Origins and Diversification of the Mycorrhizal Mutualists.</title>
        <authorList>
            <consortium name="DOE Joint Genome Institute"/>
            <consortium name="Mycorrhizal Genomics Consortium"/>
            <person name="Kohler A."/>
            <person name="Kuo A."/>
            <person name="Nagy L.G."/>
            <person name="Floudas D."/>
            <person name="Copeland A."/>
            <person name="Barry K.W."/>
            <person name="Cichocki N."/>
            <person name="Veneault-Fourrey C."/>
            <person name="LaButti K."/>
            <person name="Lindquist E.A."/>
            <person name="Lipzen A."/>
            <person name="Lundell T."/>
            <person name="Morin E."/>
            <person name="Murat C."/>
            <person name="Riley R."/>
            <person name="Ohm R."/>
            <person name="Sun H."/>
            <person name="Tunlid A."/>
            <person name="Henrissat B."/>
            <person name="Grigoriev I.V."/>
            <person name="Hibbett D.S."/>
            <person name="Martin F."/>
        </authorList>
    </citation>
    <scope>NUCLEOTIDE SEQUENCE [LARGE SCALE GENOMIC DNA]</scope>
    <source>
        <strain evidence="2 3">MD-312</strain>
    </source>
</reference>
<keyword evidence="3" id="KW-1185">Reference proteome</keyword>
<dbReference type="EMBL" id="KN839889">
    <property type="protein sequence ID" value="KIJ59369.1"/>
    <property type="molecule type" value="Genomic_DNA"/>
</dbReference>
<dbReference type="OrthoDB" id="3349377at2759"/>